<reference evidence="1" key="1">
    <citation type="submission" date="2014-11" db="EMBL/GenBank/DDBJ databases">
        <authorList>
            <person name="Amaro Gonzalez C."/>
        </authorList>
    </citation>
    <scope>NUCLEOTIDE SEQUENCE</scope>
</reference>
<protein>
    <submittedName>
        <fullName evidence="1">Uncharacterized protein</fullName>
    </submittedName>
</protein>
<name>A0A0E9RSM0_ANGAN</name>
<sequence>MDIKLYCVTAVSNRLLYLY</sequence>
<evidence type="ECO:0000313" key="1">
    <source>
        <dbReference type="EMBL" id="JAH31822.1"/>
    </source>
</evidence>
<proteinExistence type="predicted"/>
<reference evidence="1" key="2">
    <citation type="journal article" date="2015" name="Fish Shellfish Immunol.">
        <title>Early steps in the European eel (Anguilla anguilla)-Vibrio vulnificus interaction in the gills: Role of the RtxA13 toxin.</title>
        <authorList>
            <person name="Callol A."/>
            <person name="Pajuelo D."/>
            <person name="Ebbesson L."/>
            <person name="Teles M."/>
            <person name="MacKenzie S."/>
            <person name="Amaro C."/>
        </authorList>
    </citation>
    <scope>NUCLEOTIDE SEQUENCE</scope>
</reference>
<dbReference type="AlphaFoldDB" id="A0A0E9RSM0"/>
<organism evidence="1">
    <name type="scientific">Anguilla anguilla</name>
    <name type="common">European freshwater eel</name>
    <name type="synonym">Muraena anguilla</name>
    <dbReference type="NCBI Taxonomy" id="7936"/>
    <lineage>
        <taxon>Eukaryota</taxon>
        <taxon>Metazoa</taxon>
        <taxon>Chordata</taxon>
        <taxon>Craniata</taxon>
        <taxon>Vertebrata</taxon>
        <taxon>Euteleostomi</taxon>
        <taxon>Actinopterygii</taxon>
        <taxon>Neopterygii</taxon>
        <taxon>Teleostei</taxon>
        <taxon>Anguilliformes</taxon>
        <taxon>Anguillidae</taxon>
        <taxon>Anguilla</taxon>
    </lineage>
</organism>
<dbReference type="EMBL" id="GBXM01076755">
    <property type="protein sequence ID" value="JAH31822.1"/>
    <property type="molecule type" value="Transcribed_RNA"/>
</dbReference>
<accession>A0A0E9RSM0</accession>